<accession>A0A521FYD2</accession>
<feature type="transmembrane region" description="Helical" evidence="1">
    <location>
        <begin position="7"/>
        <end position="26"/>
    </location>
</feature>
<gene>
    <name evidence="2" type="ORF">CDV28_16110</name>
</gene>
<organism evidence="2 3">
    <name type="scientific">Candidatus Electronema aureum</name>
    <dbReference type="NCBI Taxonomy" id="2005002"/>
    <lineage>
        <taxon>Bacteria</taxon>
        <taxon>Pseudomonadati</taxon>
        <taxon>Thermodesulfobacteriota</taxon>
        <taxon>Desulfobulbia</taxon>
        <taxon>Desulfobulbales</taxon>
        <taxon>Desulfobulbaceae</taxon>
        <taxon>Candidatus Electronema</taxon>
    </lineage>
</organism>
<evidence type="ECO:0000313" key="2">
    <source>
        <dbReference type="EMBL" id="TAA73775.1"/>
    </source>
</evidence>
<sequence length="66" mass="7035">MKWTSIYLIGYIILIGGIVAALWKMGVIASIGMAWTVIGVVIVIGIGVMLAVSNSGSKRNITIDRE</sequence>
<keyword evidence="3" id="KW-1185">Reference proteome</keyword>
<feature type="transmembrane region" description="Helical" evidence="1">
    <location>
        <begin position="32"/>
        <end position="52"/>
    </location>
</feature>
<keyword evidence="1" id="KW-0472">Membrane</keyword>
<comment type="caution">
    <text evidence="2">The sequence shown here is derived from an EMBL/GenBank/DDBJ whole genome shotgun (WGS) entry which is preliminary data.</text>
</comment>
<proteinExistence type="predicted"/>
<evidence type="ECO:0000256" key="1">
    <source>
        <dbReference type="SAM" id="Phobius"/>
    </source>
</evidence>
<keyword evidence="1" id="KW-1133">Transmembrane helix</keyword>
<name>A0A521FYD2_9BACT</name>
<protein>
    <submittedName>
        <fullName evidence="2">Uncharacterized protein</fullName>
    </submittedName>
</protein>
<evidence type="ECO:0000313" key="3">
    <source>
        <dbReference type="Proteomes" id="UP000316238"/>
    </source>
</evidence>
<keyword evidence="1" id="KW-0812">Transmembrane</keyword>
<dbReference type="AlphaFoldDB" id="A0A521FYD2"/>
<dbReference type="Proteomes" id="UP000316238">
    <property type="component" value="Unassembled WGS sequence"/>
</dbReference>
<dbReference type="EMBL" id="NQJD01000061">
    <property type="protein sequence ID" value="TAA73775.1"/>
    <property type="molecule type" value="Genomic_DNA"/>
</dbReference>
<reference evidence="2" key="1">
    <citation type="submission" date="2017-07" db="EMBL/GenBank/DDBJ databases">
        <title>The cable genome - Insights into the physiology and evolution of filamentous bacteria capable of sulfide oxidation via long distance electron transfer.</title>
        <authorList>
            <person name="Thorup C."/>
            <person name="Bjerg J.T."/>
            <person name="Schreiber L."/>
            <person name="Nielsen L.P."/>
            <person name="Kjeldsen K.U."/>
            <person name="Boesen T."/>
            <person name="Boggild A."/>
            <person name="Meysman F."/>
            <person name="Geelhoed J."/>
            <person name="Schramm A."/>
        </authorList>
    </citation>
    <scope>NUCLEOTIDE SEQUENCE [LARGE SCALE GENOMIC DNA]</scope>
    <source>
        <strain evidence="2">GS</strain>
    </source>
</reference>